<keyword evidence="2" id="KW-1185">Reference proteome</keyword>
<dbReference type="Proteomes" id="UP000042527">
    <property type="component" value="Unassembled WGS sequence"/>
</dbReference>
<dbReference type="AlphaFoldDB" id="A0A0B7GZQ1"/>
<evidence type="ECO:0000313" key="2">
    <source>
        <dbReference type="Proteomes" id="UP000042527"/>
    </source>
</evidence>
<name>A0A0B7GZQ1_TREPH</name>
<accession>A0A0B7GZQ1</accession>
<evidence type="ECO:0000313" key="1">
    <source>
        <dbReference type="EMBL" id="CEM62460.1"/>
    </source>
</evidence>
<dbReference type="EMBL" id="CDNC01000030">
    <property type="protein sequence ID" value="CEM62460.1"/>
    <property type="molecule type" value="Genomic_DNA"/>
</dbReference>
<gene>
    <name evidence="1" type="ORF">TPHV1_360003</name>
</gene>
<protein>
    <submittedName>
        <fullName evidence="1">Uncharacterized protein</fullName>
    </submittedName>
</protein>
<proteinExistence type="predicted"/>
<organism evidence="1 2">
    <name type="scientific">Treponema phagedenis</name>
    <dbReference type="NCBI Taxonomy" id="162"/>
    <lineage>
        <taxon>Bacteria</taxon>
        <taxon>Pseudomonadati</taxon>
        <taxon>Spirochaetota</taxon>
        <taxon>Spirochaetia</taxon>
        <taxon>Spirochaetales</taxon>
        <taxon>Treponemataceae</taxon>
        <taxon>Treponema</taxon>
    </lineage>
</organism>
<sequence>MYYKGEPLKIDIFRGSVQHRTYLYDAERWVLSWTKLVIALNNRHP</sequence>
<reference evidence="2" key="1">
    <citation type="submission" date="2015-01" db="EMBL/GenBank/DDBJ databases">
        <authorList>
            <person name="Manzoor Shahid"/>
            <person name="Zubair Saima"/>
        </authorList>
    </citation>
    <scope>NUCLEOTIDE SEQUENCE [LARGE SCALE GENOMIC DNA]</scope>
    <source>
        <strain evidence="2">V1</strain>
    </source>
</reference>